<dbReference type="InterPro" id="IPR004013">
    <property type="entry name" value="PHP_dom"/>
</dbReference>
<keyword evidence="5 8" id="KW-0378">Hydrolase</keyword>
<evidence type="ECO:0000256" key="6">
    <source>
        <dbReference type="ARBA" id="ARBA00023102"/>
    </source>
</evidence>
<dbReference type="PANTHER" id="PTHR21039">
    <property type="entry name" value="HISTIDINOL PHOSPHATASE-RELATED"/>
    <property type="match status" value="1"/>
</dbReference>
<evidence type="ECO:0000256" key="1">
    <source>
        <dbReference type="ARBA" id="ARBA00004970"/>
    </source>
</evidence>
<dbReference type="InterPro" id="IPR016195">
    <property type="entry name" value="Pol/histidinol_Pase-like"/>
</dbReference>
<dbReference type="EMBL" id="CP101620">
    <property type="protein sequence ID" value="UTY40084.1"/>
    <property type="molecule type" value="Genomic_DNA"/>
</dbReference>
<accession>A0ABY5I403</accession>
<evidence type="ECO:0000256" key="2">
    <source>
        <dbReference type="ARBA" id="ARBA00009152"/>
    </source>
</evidence>
<evidence type="ECO:0000256" key="3">
    <source>
        <dbReference type="ARBA" id="ARBA00013085"/>
    </source>
</evidence>
<dbReference type="EC" id="3.1.3.15" evidence="3 8"/>
<comment type="catalytic activity">
    <reaction evidence="7 8">
        <text>L-histidinol phosphate + H2O = L-histidinol + phosphate</text>
        <dbReference type="Rhea" id="RHEA:14465"/>
        <dbReference type="ChEBI" id="CHEBI:15377"/>
        <dbReference type="ChEBI" id="CHEBI:43474"/>
        <dbReference type="ChEBI" id="CHEBI:57699"/>
        <dbReference type="ChEBI" id="CHEBI:57980"/>
        <dbReference type="EC" id="3.1.3.15"/>
    </reaction>
</comment>
<protein>
    <recommendedName>
        <fullName evidence="3 8">Histidinol-phosphatase</fullName>
        <shortName evidence="8">HolPase</shortName>
        <ecNumber evidence="3 8">3.1.3.15</ecNumber>
    </recommendedName>
</protein>
<keyword evidence="6 8" id="KW-0368">Histidine biosynthesis</keyword>
<dbReference type="SUPFAM" id="SSF89550">
    <property type="entry name" value="PHP domain-like"/>
    <property type="match status" value="1"/>
</dbReference>
<evidence type="ECO:0000313" key="11">
    <source>
        <dbReference type="Proteomes" id="UP001060112"/>
    </source>
</evidence>
<name>A0ABY5I403_9FIRM</name>
<keyword evidence="11" id="KW-1185">Reference proteome</keyword>
<evidence type="ECO:0000256" key="4">
    <source>
        <dbReference type="ARBA" id="ARBA00022605"/>
    </source>
</evidence>
<comment type="pathway">
    <text evidence="1 8">Amino-acid biosynthesis; L-histidine biosynthesis; L-histidine from 5-phospho-alpha-D-ribose 1-diphosphate: step 8/9.</text>
</comment>
<evidence type="ECO:0000256" key="5">
    <source>
        <dbReference type="ARBA" id="ARBA00022801"/>
    </source>
</evidence>
<dbReference type="InterPro" id="IPR010140">
    <property type="entry name" value="Histidinol_P_phosphatase_HisJ"/>
</dbReference>
<keyword evidence="4 8" id="KW-0028">Amino-acid biosynthesis</keyword>
<organism evidence="10 11">
    <name type="scientific">Allocoprobacillus halotolerans</name>
    <dbReference type="NCBI Taxonomy" id="2944914"/>
    <lineage>
        <taxon>Bacteria</taxon>
        <taxon>Bacillati</taxon>
        <taxon>Bacillota</taxon>
        <taxon>Erysipelotrichia</taxon>
        <taxon>Erysipelotrichales</taxon>
        <taxon>Erysipelotrichaceae</taxon>
        <taxon>Allocoprobacillus</taxon>
    </lineage>
</organism>
<dbReference type="Pfam" id="PF02811">
    <property type="entry name" value="PHP"/>
    <property type="match status" value="1"/>
</dbReference>
<dbReference type="NCBIfam" id="TIGR01856">
    <property type="entry name" value="hisJ_fam"/>
    <property type="match status" value="1"/>
</dbReference>
<reference evidence="10" key="1">
    <citation type="submission" date="2022-07" db="EMBL/GenBank/DDBJ databases">
        <title>Faecal culturing of patients with breast cancer.</title>
        <authorList>
            <person name="Teng N.M.Y."/>
            <person name="Kiu R."/>
            <person name="Evans R."/>
            <person name="Baker D.J."/>
            <person name="Zenner C."/>
            <person name="Robinson S.D."/>
            <person name="Hall L.J."/>
        </authorList>
    </citation>
    <scope>NUCLEOTIDE SEQUENCE</scope>
    <source>
        <strain evidence="10">LH1062</strain>
    </source>
</reference>
<proteinExistence type="inferred from homology"/>
<evidence type="ECO:0000256" key="7">
    <source>
        <dbReference type="ARBA" id="ARBA00049158"/>
    </source>
</evidence>
<dbReference type="PANTHER" id="PTHR21039:SF0">
    <property type="entry name" value="HISTIDINOL-PHOSPHATASE"/>
    <property type="match status" value="1"/>
</dbReference>
<comment type="similarity">
    <text evidence="2 8">Belongs to the PHP hydrolase family. HisK subfamily.</text>
</comment>
<evidence type="ECO:0000256" key="8">
    <source>
        <dbReference type="RuleBase" id="RU366003"/>
    </source>
</evidence>
<dbReference type="Gene3D" id="3.20.20.140">
    <property type="entry name" value="Metal-dependent hydrolases"/>
    <property type="match status" value="1"/>
</dbReference>
<dbReference type="RefSeq" id="WP_290141518.1">
    <property type="nucleotide sequence ID" value="NZ_CP101620.1"/>
</dbReference>
<evidence type="ECO:0000259" key="9">
    <source>
        <dbReference type="Pfam" id="PF02811"/>
    </source>
</evidence>
<gene>
    <name evidence="10" type="ORF">NMU03_04590</name>
</gene>
<evidence type="ECO:0000313" key="10">
    <source>
        <dbReference type="EMBL" id="UTY40084.1"/>
    </source>
</evidence>
<feature type="domain" description="PHP" evidence="9">
    <location>
        <begin position="4"/>
        <end position="172"/>
    </location>
</feature>
<dbReference type="Proteomes" id="UP001060112">
    <property type="component" value="Chromosome"/>
</dbReference>
<sequence length="252" mass="29649">MKNYHTHTKRCKHAINTEEEYILSAIKAGYTELGFSDHTPWVYTSSFHPTMRMEASEIEDYITTLLQLKEKYKNQISIKIGLECEYFEKYMDGLKKMLKTYPIDYIILGQHYDESDENGCYFGFPLTFKQLTKYVDTCIQAMETGLYSYVAHPDLANFNTKDPFYIQEMKRLCLKAKQLDLPLEFNLLGYKTHRHYPCDDFFKIAREVGNRVVIGTDAHEASALLDMQTYQQAKQHLEDLGFEITEDIRFLR</sequence>
<dbReference type="CDD" id="cd12110">
    <property type="entry name" value="PHP_HisPPase_Hisj_like"/>
    <property type="match status" value="1"/>
</dbReference>